<feature type="region of interest" description="Disordered" evidence="1">
    <location>
        <begin position="1"/>
        <end position="29"/>
    </location>
</feature>
<dbReference type="InterPro" id="IPR009839">
    <property type="entry name" value="SseB_N"/>
</dbReference>
<keyword evidence="4" id="KW-1185">Reference proteome</keyword>
<protein>
    <submittedName>
        <fullName evidence="3">SseB family protein</fullName>
    </submittedName>
</protein>
<dbReference type="AlphaFoldDB" id="A0A5C8UVC1"/>
<sequence length="255" mass="27110">MTADQRPADSAGTPWEGRHFDHNAFTGDDGSAPEALVEAIGRFRAGRAGEVEVIEAFRASRLLIPLVSHLAEAGVGEHGLTVDKSAELAIVTVAGPDGRDVLPVFGSVETMRRWNPGARPVPADAVRVALAAASEGTGLVVLDPASDTEFAIRRPALWAIAQSQPWLPSYLDPEVLSAFLALAESEESVASILLDSGDPGARLEGTELLVRLGLRPGLDRETLDALLARLQQRWSESEIIAGRVDSLRLQLATAD</sequence>
<name>A0A5C8UVC1_9MICO</name>
<dbReference type="Proteomes" id="UP000321379">
    <property type="component" value="Unassembled WGS sequence"/>
</dbReference>
<evidence type="ECO:0000259" key="2">
    <source>
        <dbReference type="Pfam" id="PF07179"/>
    </source>
</evidence>
<organism evidence="3 4">
    <name type="scientific">Lacisediminihabitans profunda</name>
    <dbReference type="NCBI Taxonomy" id="2594790"/>
    <lineage>
        <taxon>Bacteria</taxon>
        <taxon>Bacillati</taxon>
        <taxon>Actinomycetota</taxon>
        <taxon>Actinomycetes</taxon>
        <taxon>Micrococcales</taxon>
        <taxon>Microbacteriaceae</taxon>
        <taxon>Lacisediminihabitans</taxon>
    </lineage>
</organism>
<evidence type="ECO:0000256" key="1">
    <source>
        <dbReference type="SAM" id="MobiDB-lite"/>
    </source>
</evidence>
<comment type="caution">
    <text evidence="3">The sequence shown here is derived from an EMBL/GenBank/DDBJ whole genome shotgun (WGS) entry which is preliminary data.</text>
</comment>
<dbReference type="EMBL" id="VRMG01000005">
    <property type="protein sequence ID" value="TXN31548.1"/>
    <property type="molecule type" value="Genomic_DNA"/>
</dbReference>
<evidence type="ECO:0000313" key="4">
    <source>
        <dbReference type="Proteomes" id="UP000321379"/>
    </source>
</evidence>
<reference evidence="3 4" key="1">
    <citation type="submission" date="2019-08" db="EMBL/GenBank/DDBJ databases">
        <title>Bacterial whole genome sequence for Glaciihabitans sp. CHu50b-6-2.</title>
        <authorList>
            <person name="Jin L."/>
        </authorList>
    </citation>
    <scope>NUCLEOTIDE SEQUENCE [LARGE SCALE GENOMIC DNA]</scope>
    <source>
        <strain evidence="3 4">CHu50b-6-2</strain>
    </source>
</reference>
<evidence type="ECO:0000313" key="3">
    <source>
        <dbReference type="EMBL" id="TXN31548.1"/>
    </source>
</evidence>
<proteinExistence type="predicted"/>
<dbReference type="Pfam" id="PF07179">
    <property type="entry name" value="SseB"/>
    <property type="match status" value="1"/>
</dbReference>
<feature type="domain" description="SseB protein N-terminal" evidence="2">
    <location>
        <begin position="36"/>
        <end position="159"/>
    </location>
</feature>
<dbReference type="RefSeq" id="WP_147783135.1">
    <property type="nucleotide sequence ID" value="NZ_VRMG01000005.1"/>
</dbReference>
<gene>
    <name evidence="3" type="ORF">FVP33_08420</name>
</gene>
<accession>A0A5C8UVC1</accession>